<dbReference type="Proteomes" id="UP001187531">
    <property type="component" value="Unassembled WGS sequence"/>
</dbReference>
<comment type="subcellular location">
    <subcellularLocation>
        <location evidence="1">Membrane</location>
        <topology evidence="1">Multi-pass membrane protein</topology>
    </subcellularLocation>
</comment>
<keyword evidence="8" id="KW-1185">Reference proteome</keyword>
<accession>A0AA88L3L1</accession>
<evidence type="ECO:0000259" key="6">
    <source>
        <dbReference type="Pfam" id="PF06271"/>
    </source>
</evidence>
<dbReference type="InterPro" id="IPR039871">
    <property type="entry name" value="FAM8A1"/>
</dbReference>
<evidence type="ECO:0000256" key="5">
    <source>
        <dbReference type="SAM" id="MobiDB-lite"/>
    </source>
</evidence>
<dbReference type="Pfam" id="PF06271">
    <property type="entry name" value="RDD"/>
    <property type="match status" value="1"/>
</dbReference>
<proteinExistence type="predicted"/>
<dbReference type="GO" id="GO:0016020">
    <property type="term" value="C:membrane"/>
    <property type="evidence" value="ECO:0007669"/>
    <property type="project" value="UniProtKB-SubCell"/>
</dbReference>
<feature type="domain" description="RDD" evidence="6">
    <location>
        <begin position="191"/>
        <end position="296"/>
    </location>
</feature>
<evidence type="ECO:0000256" key="3">
    <source>
        <dbReference type="ARBA" id="ARBA00022989"/>
    </source>
</evidence>
<feature type="region of interest" description="Disordered" evidence="5">
    <location>
        <begin position="1"/>
        <end position="43"/>
    </location>
</feature>
<evidence type="ECO:0000313" key="7">
    <source>
        <dbReference type="EMBL" id="KAK2717598.1"/>
    </source>
</evidence>
<dbReference type="InterPro" id="IPR010432">
    <property type="entry name" value="RDD"/>
</dbReference>
<dbReference type="EMBL" id="JAVRJZ010000010">
    <property type="protein sequence ID" value="KAK2717598.1"/>
    <property type="molecule type" value="Genomic_DNA"/>
</dbReference>
<dbReference type="PANTHER" id="PTHR13659:SF5">
    <property type="entry name" value="PROTEIN FAM8A1"/>
    <property type="match status" value="1"/>
</dbReference>
<organism evidence="7 8">
    <name type="scientific">Artemia franciscana</name>
    <name type="common">Brine shrimp</name>
    <name type="synonym">Artemia sanfranciscana</name>
    <dbReference type="NCBI Taxonomy" id="6661"/>
    <lineage>
        <taxon>Eukaryota</taxon>
        <taxon>Metazoa</taxon>
        <taxon>Ecdysozoa</taxon>
        <taxon>Arthropoda</taxon>
        <taxon>Crustacea</taxon>
        <taxon>Branchiopoda</taxon>
        <taxon>Anostraca</taxon>
        <taxon>Artemiidae</taxon>
        <taxon>Artemia</taxon>
    </lineage>
</organism>
<evidence type="ECO:0000313" key="8">
    <source>
        <dbReference type="Proteomes" id="UP001187531"/>
    </source>
</evidence>
<feature type="non-terminal residue" evidence="7">
    <location>
        <position position="1"/>
    </location>
</feature>
<comment type="caution">
    <text evidence="7">The sequence shown here is derived from an EMBL/GenBank/DDBJ whole genome shotgun (WGS) entry which is preliminary data.</text>
</comment>
<sequence length="368" mass="41483">VGSPIAQVASPSQDYPHARQESTDSGLGMTANYSMPHTPEDFLASIDDTMDHSIDTDLNGPSSVNNADMVETSMPAAMDTTDDLVPTLETYRIIANCSKCEPSIKLKATFIKYVQMERSKDSKEESAKSASEYAEKVRQFMIESYIWQNTVYAAASRKLFGNTPNPQLFAPSYPSTTLPEQERNDARIYTLAPLWKRFVAEVIDIAVVLLLKVLLLIVAFENIETLEDQIPDIKDLDTFLEFLDYDSGYKIFSNLFFLDFLQSLLGCLFEAMFLAYKNGQTLGKAVMRLRVVRCETATLVHSDTVSVISGRGPNTLGFNRSFLRCFLKNFHTIRTLTLLPFPLSTRFFMLRMNRTIYDFLCGTIVVMA</sequence>
<name>A0AA88L3L1_ARTSF</name>
<dbReference type="AlphaFoldDB" id="A0AA88L3L1"/>
<reference evidence="7" key="1">
    <citation type="submission" date="2023-07" db="EMBL/GenBank/DDBJ databases">
        <title>Chromosome-level genome assembly of Artemia franciscana.</title>
        <authorList>
            <person name="Jo E."/>
        </authorList>
    </citation>
    <scope>NUCLEOTIDE SEQUENCE</scope>
    <source>
        <tissue evidence="7">Whole body</tissue>
    </source>
</reference>
<evidence type="ECO:0000256" key="4">
    <source>
        <dbReference type="ARBA" id="ARBA00023136"/>
    </source>
</evidence>
<keyword evidence="4" id="KW-0472">Membrane</keyword>
<evidence type="ECO:0000256" key="1">
    <source>
        <dbReference type="ARBA" id="ARBA00004141"/>
    </source>
</evidence>
<protein>
    <recommendedName>
        <fullName evidence="6">RDD domain-containing protein</fullName>
    </recommendedName>
</protein>
<gene>
    <name evidence="7" type="ORF">QYM36_006391</name>
</gene>
<dbReference type="PANTHER" id="PTHR13659">
    <property type="entry name" value="AUTOSOMAL HIGHLY CONSERVED PROTEIN"/>
    <property type="match status" value="1"/>
</dbReference>
<keyword evidence="2" id="KW-0812">Transmembrane</keyword>
<evidence type="ECO:0000256" key="2">
    <source>
        <dbReference type="ARBA" id="ARBA00022692"/>
    </source>
</evidence>
<keyword evidence="3" id="KW-1133">Transmembrane helix</keyword>